<evidence type="ECO:0000256" key="1">
    <source>
        <dbReference type="ARBA" id="ARBA00022553"/>
    </source>
</evidence>
<dbReference type="PANTHER" id="PTHR44591">
    <property type="entry name" value="STRESS RESPONSE REGULATOR PROTEIN 1"/>
    <property type="match status" value="1"/>
</dbReference>
<evidence type="ECO:0000313" key="5">
    <source>
        <dbReference type="Proteomes" id="UP001589828"/>
    </source>
</evidence>
<keyword evidence="1 2" id="KW-0597">Phosphoprotein</keyword>
<evidence type="ECO:0000259" key="3">
    <source>
        <dbReference type="PROSITE" id="PS50110"/>
    </source>
</evidence>
<dbReference type="Gene3D" id="3.40.50.2300">
    <property type="match status" value="1"/>
</dbReference>
<dbReference type="Proteomes" id="UP001589828">
    <property type="component" value="Unassembled WGS sequence"/>
</dbReference>
<dbReference type="InterPro" id="IPR001789">
    <property type="entry name" value="Sig_transdc_resp-reg_receiver"/>
</dbReference>
<organism evidence="4 5">
    <name type="scientific">Mucilaginibacter angelicae</name>
    <dbReference type="NCBI Taxonomy" id="869718"/>
    <lineage>
        <taxon>Bacteria</taxon>
        <taxon>Pseudomonadati</taxon>
        <taxon>Bacteroidota</taxon>
        <taxon>Sphingobacteriia</taxon>
        <taxon>Sphingobacteriales</taxon>
        <taxon>Sphingobacteriaceae</taxon>
        <taxon>Mucilaginibacter</taxon>
    </lineage>
</organism>
<reference evidence="4 5" key="1">
    <citation type="submission" date="2024-09" db="EMBL/GenBank/DDBJ databases">
        <authorList>
            <person name="Sun Q."/>
            <person name="Mori K."/>
        </authorList>
    </citation>
    <scope>NUCLEOTIDE SEQUENCE [LARGE SCALE GENOMIC DNA]</scope>
    <source>
        <strain evidence="4 5">NCAIM B.02415</strain>
    </source>
</reference>
<feature type="domain" description="Response regulatory" evidence="3">
    <location>
        <begin position="2"/>
        <end position="124"/>
    </location>
</feature>
<comment type="caution">
    <text evidence="4">The sequence shown here is derived from an EMBL/GenBank/DDBJ whole genome shotgun (WGS) entry which is preliminary data.</text>
</comment>
<dbReference type="EMBL" id="JBHLTS010000019">
    <property type="protein sequence ID" value="MFC0514201.1"/>
    <property type="molecule type" value="Genomic_DNA"/>
</dbReference>
<dbReference type="SMART" id="SM00448">
    <property type="entry name" value="REC"/>
    <property type="match status" value="1"/>
</dbReference>
<evidence type="ECO:0000256" key="2">
    <source>
        <dbReference type="PROSITE-ProRule" id="PRU00169"/>
    </source>
</evidence>
<dbReference type="Pfam" id="PF00072">
    <property type="entry name" value="Response_reg"/>
    <property type="match status" value="1"/>
</dbReference>
<proteinExistence type="predicted"/>
<evidence type="ECO:0000313" key="4">
    <source>
        <dbReference type="EMBL" id="MFC0514201.1"/>
    </source>
</evidence>
<feature type="modified residue" description="4-aspartylphosphate" evidence="2">
    <location>
        <position position="57"/>
    </location>
</feature>
<gene>
    <name evidence="4" type="ORF">ACFFGT_08325</name>
</gene>
<protein>
    <submittedName>
        <fullName evidence="4">Response regulator</fullName>
    </submittedName>
</protein>
<dbReference type="InterPro" id="IPR050595">
    <property type="entry name" value="Bact_response_regulator"/>
</dbReference>
<name>A0ABV6L430_9SPHI</name>
<dbReference type="SUPFAM" id="SSF52172">
    <property type="entry name" value="CheY-like"/>
    <property type="match status" value="1"/>
</dbReference>
<accession>A0ABV6L430</accession>
<sequence>MKILVVDDEADVQPLFLQRFRKEIKNGEVEFNFALSGEEALHFLEEHHSQVILILSDINMPGMSGLELLRNIRHNYEKPPPVVMMITAYGDDENYKQSMELGANDFLTKPLDFNNLKDKLKHLEQ</sequence>
<dbReference type="PANTHER" id="PTHR44591:SF3">
    <property type="entry name" value="RESPONSE REGULATORY DOMAIN-CONTAINING PROTEIN"/>
    <property type="match status" value="1"/>
</dbReference>
<dbReference type="PROSITE" id="PS50110">
    <property type="entry name" value="RESPONSE_REGULATORY"/>
    <property type="match status" value="1"/>
</dbReference>
<dbReference type="RefSeq" id="WP_377022055.1">
    <property type="nucleotide sequence ID" value="NZ_JBHLTS010000019.1"/>
</dbReference>
<dbReference type="InterPro" id="IPR011006">
    <property type="entry name" value="CheY-like_superfamily"/>
</dbReference>
<keyword evidence="5" id="KW-1185">Reference proteome</keyword>